<dbReference type="Proteomes" id="UP001066276">
    <property type="component" value="Chromosome 11"/>
</dbReference>
<accession>A0AAV7LSM8</accession>
<dbReference type="EMBL" id="JANPWB010000015">
    <property type="protein sequence ID" value="KAJ1094028.1"/>
    <property type="molecule type" value="Genomic_DNA"/>
</dbReference>
<proteinExistence type="predicted"/>
<keyword evidence="2" id="KW-1185">Reference proteome</keyword>
<gene>
    <name evidence="1" type="ORF">NDU88_007114</name>
</gene>
<reference evidence="1" key="1">
    <citation type="journal article" date="2022" name="bioRxiv">
        <title>Sequencing and chromosome-scale assembly of the giantPleurodeles waltlgenome.</title>
        <authorList>
            <person name="Brown T."/>
            <person name="Elewa A."/>
            <person name="Iarovenko S."/>
            <person name="Subramanian E."/>
            <person name="Araus A.J."/>
            <person name="Petzold A."/>
            <person name="Susuki M."/>
            <person name="Suzuki K.-i.T."/>
            <person name="Hayashi T."/>
            <person name="Toyoda A."/>
            <person name="Oliveira C."/>
            <person name="Osipova E."/>
            <person name="Leigh N.D."/>
            <person name="Simon A."/>
            <person name="Yun M.H."/>
        </authorList>
    </citation>
    <scope>NUCLEOTIDE SEQUENCE</scope>
    <source>
        <strain evidence="1">20211129_DDA</strain>
        <tissue evidence="1">Liver</tissue>
    </source>
</reference>
<feature type="non-terminal residue" evidence="1">
    <location>
        <position position="1"/>
    </location>
</feature>
<protein>
    <submittedName>
        <fullName evidence="1">Uncharacterized protein</fullName>
    </submittedName>
</protein>
<feature type="non-terminal residue" evidence="1">
    <location>
        <position position="51"/>
    </location>
</feature>
<comment type="caution">
    <text evidence="1">The sequence shown here is derived from an EMBL/GenBank/DDBJ whole genome shotgun (WGS) entry which is preliminary data.</text>
</comment>
<organism evidence="1 2">
    <name type="scientific">Pleurodeles waltl</name>
    <name type="common">Iberian ribbed newt</name>
    <dbReference type="NCBI Taxonomy" id="8319"/>
    <lineage>
        <taxon>Eukaryota</taxon>
        <taxon>Metazoa</taxon>
        <taxon>Chordata</taxon>
        <taxon>Craniata</taxon>
        <taxon>Vertebrata</taxon>
        <taxon>Euteleostomi</taxon>
        <taxon>Amphibia</taxon>
        <taxon>Batrachia</taxon>
        <taxon>Caudata</taxon>
        <taxon>Salamandroidea</taxon>
        <taxon>Salamandridae</taxon>
        <taxon>Pleurodelinae</taxon>
        <taxon>Pleurodeles</taxon>
    </lineage>
</organism>
<name>A0AAV7LSM8_PLEWA</name>
<sequence length="51" mass="5400">CRLVMLLPSACLSRCSPVHVSHAAPQCRLLTLLPVQASHAAPCACFSHCSL</sequence>
<evidence type="ECO:0000313" key="2">
    <source>
        <dbReference type="Proteomes" id="UP001066276"/>
    </source>
</evidence>
<dbReference type="AlphaFoldDB" id="A0AAV7LSM8"/>
<evidence type="ECO:0000313" key="1">
    <source>
        <dbReference type="EMBL" id="KAJ1094028.1"/>
    </source>
</evidence>